<protein>
    <submittedName>
        <fullName evidence="1">Uncharacterized protein</fullName>
    </submittedName>
</protein>
<organism evidence="1 2">
    <name type="scientific">Desulfonema magnum</name>
    <dbReference type="NCBI Taxonomy" id="45655"/>
    <lineage>
        <taxon>Bacteria</taxon>
        <taxon>Pseudomonadati</taxon>
        <taxon>Thermodesulfobacteriota</taxon>
        <taxon>Desulfobacteria</taxon>
        <taxon>Desulfobacterales</taxon>
        <taxon>Desulfococcaceae</taxon>
        <taxon>Desulfonema</taxon>
    </lineage>
</organism>
<proteinExistence type="predicted"/>
<sequence length="41" mass="4957">MFRIWISTNIYFIDSDSYMGLYSVLERYQPVLAGIFIKEYL</sequence>
<gene>
    <name evidence="1" type="ORF">dnm_094080</name>
</gene>
<evidence type="ECO:0000313" key="1">
    <source>
        <dbReference type="EMBL" id="QTA93306.1"/>
    </source>
</evidence>
<reference evidence="1" key="1">
    <citation type="journal article" date="2021" name="Microb. Physiol.">
        <title>Proteogenomic Insights into the Physiology of Marine, Sulfate-Reducing, Filamentous Desulfonema limicola and Desulfonema magnum.</title>
        <authorList>
            <person name="Schnaars V."/>
            <person name="Wohlbrand L."/>
            <person name="Scheve S."/>
            <person name="Hinrichs C."/>
            <person name="Reinhardt R."/>
            <person name="Rabus R."/>
        </authorList>
    </citation>
    <scope>NUCLEOTIDE SEQUENCE</scope>
    <source>
        <strain evidence="1">4be13</strain>
    </source>
</reference>
<dbReference type="AlphaFoldDB" id="A0A975BWZ9"/>
<dbReference type="Proteomes" id="UP000663722">
    <property type="component" value="Chromosome"/>
</dbReference>
<dbReference type="KEGG" id="dmm:dnm_094080"/>
<name>A0A975BWZ9_9BACT</name>
<keyword evidence="2" id="KW-1185">Reference proteome</keyword>
<evidence type="ECO:0000313" key="2">
    <source>
        <dbReference type="Proteomes" id="UP000663722"/>
    </source>
</evidence>
<dbReference type="EMBL" id="CP061800">
    <property type="protein sequence ID" value="QTA93306.1"/>
    <property type="molecule type" value="Genomic_DNA"/>
</dbReference>
<accession>A0A975BWZ9</accession>